<keyword evidence="2" id="KW-1185">Reference proteome</keyword>
<dbReference type="AlphaFoldDB" id="A0A804MI78"/>
<accession>A0A804MI78</accession>
<protein>
    <submittedName>
        <fullName evidence="1">Uncharacterized protein</fullName>
    </submittedName>
</protein>
<gene>
    <name evidence="1" type="primary">LOC103646721</name>
</gene>
<evidence type="ECO:0000313" key="2">
    <source>
        <dbReference type="Proteomes" id="UP000007305"/>
    </source>
</evidence>
<sequence>MVPTLDSLRAPCKLRAHACSYAARSSSSSSLNPLRSPMVPSPCSSLLLVPAAAAVWEMQLAAVQADAEVMLPSSSIATFLSLVLFCAAGSPALLPVPRRVRADLCSSMRRAQPFLLLARPALCPAMEIAPGSDPALGSLFSLPMAGLGILLASSWSDSLRPLHPPVPARDALCLLAMAVVRRARCSLVLAALLCRLLLCAPSWIAQPSPRRAGLCP</sequence>
<dbReference type="InParanoid" id="A0A804MI78"/>
<organism evidence="1 2">
    <name type="scientific">Zea mays</name>
    <name type="common">Maize</name>
    <dbReference type="NCBI Taxonomy" id="4577"/>
    <lineage>
        <taxon>Eukaryota</taxon>
        <taxon>Viridiplantae</taxon>
        <taxon>Streptophyta</taxon>
        <taxon>Embryophyta</taxon>
        <taxon>Tracheophyta</taxon>
        <taxon>Spermatophyta</taxon>
        <taxon>Magnoliopsida</taxon>
        <taxon>Liliopsida</taxon>
        <taxon>Poales</taxon>
        <taxon>Poaceae</taxon>
        <taxon>PACMAD clade</taxon>
        <taxon>Panicoideae</taxon>
        <taxon>Andropogonodae</taxon>
        <taxon>Andropogoneae</taxon>
        <taxon>Tripsacinae</taxon>
        <taxon>Zea</taxon>
    </lineage>
</organism>
<reference evidence="1" key="2">
    <citation type="submission" date="2019-07" db="EMBL/GenBank/DDBJ databases">
        <authorList>
            <person name="Seetharam A."/>
            <person name="Woodhouse M."/>
            <person name="Cannon E."/>
        </authorList>
    </citation>
    <scope>NUCLEOTIDE SEQUENCE [LARGE SCALE GENOMIC DNA]</scope>
    <source>
        <strain evidence="1">cv. B73</strain>
    </source>
</reference>
<dbReference type="Proteomes" id="UP000007305">
    <property type="component" value="Chromosome 2"/>
</dbReference>
<dbReference type="Gramene" id="Zm00001eb087430_T001">
    <property type="protein sequence ID" value="Zm00001eb087430_P001"/>
    <property type="gene ID" value="Zm00001eb087430"/>
</dbReference>
<name>A0A804MI78_MAIZE</name>
<proteinExistence type="predicted"/>
<reference evidence="2" key="1">
    <citation type="submission" date="2015-12" db="EMBL/GenBank/DDBJ databases">
        <title>Update maize B73 reference genome by single molecule sequencing technologies.</title>
        <authorList>
            <consortium name="Maize Genome Sequencing Project"/>
            <person name="Ware D."/>
        </authorList>
    </citation>
    <scope>NUCLEOTIDE SEQUENCE [LARGE SCALE GENOMIC DNA]</scope>
    <source>
        <strain evidence="2">cv. B73</strain>
    </source>
</reference>
<reference evidence="1" key="3">
    <citation type="submission" date="2021-05" db="UniProtKB">
        <authorList>
            <consortium name="EnsemblPlants"/>
        </authorList>
    </citation>
    <scope>IDENTIFICATION</scope>
    <source>
        <strain evidence="1">cv. B73</strain>
    </source>
</reference>
<dbReference type="EnsemblPlants" id="Zm00001eb087430_T001">
    <property type="protein sequence ID" value="Zm00001eb087430_P001"/>
    <property type="gene ID" value="Zm00001eb087430"/>
</dbReference>
<evidence type="ECO:0000313" key="1">
    <source>
        <dbReference type="EnsemblPlants" id="Zm00001eb087430_P001"/>
    </source>
</evidence>